<organism evidence="1 2">
    <name type="scientific">Tetrapyrgos nigripes</name>
    <dbReference type="NCBI Taxonomy" id="182062"/>
    <lineage>
        <taxon>Eukaryota</taxon>
        <taxon>Fungi</taxon>
        <taxon>Dikarya</taxon>
        <taxon>Basidiomycota</taxon>
        <taxon>Agaricomycotina</taxon>
        <taxon>Agaricomycetes</taxon>
        <taxon>Agaricomycetidae</taxon>
        <taxon>Agaricales</taxon>
        <taxon>Marasmiineae</taxon>
        <taxon>Marasmiaceae</taxon>
        <taxon>Tetrapyrgos</taxon>
    </lineage>
</organism>
<gene>
    <name evidence="1" type="ORF">D9758_013388</name>
</gene>
<accession>A0A8H5CJA0</accession>
<protein>
    <submittedName>
        <fullName evidence="1">Uncharacterized protein</fullName>
    </submittedName>
</protein>
<sequence>MAMVLNGSKGPVKVRASAHLARVYGDSILMRLVDPKMVKSLMDGGMPLKLLGFLKNQGAKIPTLAHGKLGGVDLGEDWALSTDAEMD</sequence>
<reference evidence="1 2" key="1">
    <citation type="journal article" date="2020" name="ISME J.">
        <title>Uncovering the hidden diversity of litter-decomposition mechanisms in mushroom-forming fungi.</title>
        <authorList>
            <person name="Floudas D."/>
            <person name="Bentzer J."/>
            <person name="Ahren D."/>
            <person name="Johansson T."/>
            <person name="Persson P."/>
            <person name="Tunlid A."/>
        </authorList>
    </citation>
    <scope>NUCLEOTIDE SEQUENCE [LARGE SCALE GENOMIC DNA]</scope>
    <source>
        <strain evidence="1 2">CBS 291.85</strain>
    </source>
</reference>
<dbReference type="AlphaFoldDB" id="A0A8H5CJA0"/>
<dbReference type="Proteomes" id="UP000559256">
    <property type="component" value="Unassembled WGS sequence"/>
</dbReference>
<proteinExistence type="predicted"/>
<dbReference type="EMBL" id="JAACJM010000155">
    <property type="protein sequence ID" value="KAF5342831.1"/>
    <property type="molecule type" value="Genomic_DNA"/>
</dbReference>
<keyword evidence="2" id="KW-1185">Reference proteome</keyword>
<comment type="caution">
    <text evidence="1">The sequence shown here is derived from an EMBL/GenBank/DDBJ whole genome shotgun (WGS) entry which is preliminary data.</text>
</comment>
<evidence type="ECO:0000313" key="2">
    <source>
        <dbReference type="Proteomes" id="UP000559256"/>
    </source>
</evidence>
<evidence type="ECO:0000313" key="1">
    <source>
        <dbReference type="EMBL" id="KAF5342831.1"/>
    </source>
</evidence>
<name>A0A8H5CJA0_9AGAR</name>